<evidence type="ECO:0000313" key="2">
    <source>
        <dbReference type="EMBL" id="SDG43249.1"/>
    </source>
</evidence>
<dbReference type="InterPro" id="IPR001387">
    <property type="entry name" value="Cro/C1-type_HTH"/>
</dbReference>
<organism evidence="2 3">
    <name type="scientific">Limimonas halophila</name>
    <dbReference type="NCBI Taxonomy" id="1082479"/>
    <lineage>
        <taxon>Bacteria</taxon>
        <taxon>Pseudomonadati</taxon>
        <taxon>Pseudomonadota</taxon>
        <taxon>Alphaproteobacteria</taxon>
        <taxon>Rhodospirillales</taxon>
        <taxon>Rhodovibrionaceae</taxon>
        <taxon>Limimonas</taxon>
    </lineage>
</organism>
<sequence length="84" mass="9424">MTSSDKTITPGQCRAARGFLDWSRDQLAKAANVGVATIADFERGKRQPYERTLRDIRAAFEAEGIEFLQDPSPGLQISRLKIRE</sequence>
<dbReference type="Gene3D" id="1.10.260.40">
    <property type="entry name" value="lambda repressor-like DNA-binding domains"/>
    <property type="match status" value="1"/>
</dbReference>
<dbReference type="GO" id="GO:0003677">
    <property type="term" value="F:DNA binding"/>
    <property type="evidence" value="ECO:0007669"/>
    <property type="project" value="InterPro"/>
</dbReference>
<protein>
    <submittedName>
        <fullName evidence="2">Helix-turn-helix</fullName>
    </submittedName>
</protein>
<evidence type="ECO:0000313" key="3">
    <source>
        <dbReference type="Proteomes" id="UP000199415"/>
    </source>
</evidence>
<dbReference type="AlphaFoldDB" id="A0A1G7U869"/>
<accession>A0A1G7U869</accession>
<name>A0A1G7U869_9PROT</name>
<dbReference type="EMBL" id="FNCE01000012">
    <property type="protein sequence ID" value="SDG43249.1"/>
    <property type="molecule type" value="Genomic_DNA"/>
</dbReference>
<dbReference type="PROSITE" id="PS50943">
    <property type="entry name" value="HTH_CROC1"/>
    <property type="match status" value="1"/>
</dbReference>
<proteinExistence type="predicted"/>
<dbReference type="CDD" id="cd00093">
    <property type="entry name" value="HTH_XRE"/>
    <property type="match status" value="1"/>
</dbReference>
<dbReference type="Proteomes" id="UP000199415">
    <property type="component" value="Unassembled WGS sequence"/>
</dbReference>
<dbReference type="SUPFAM" id="SSF47413">
    <property type="entry name" value="lambda repressor-like DNA-binding domains"/>
    <property type="match status" value="1"/>
</dbReference>
<dbReference type="SMART" id="SM00530">
    <property type="entry name" value="HTH_XRE"/>
    <property type="match status" value="1"/>
</dbReference>
<feature type="domain" description="HTH cro/C1-type" evidence="1">
    <location>
        <begin position="14"/>
        <end position="67"/>
    </location>
</feature>
<dbReference type="Pfam" id="PF01381">
    <property type="entry name" value="HTH_3"/>
    <property type="match status" value="1"/>
</dbReference>
<evidence type="ECO:0000259" key="1">
    <source>
        <dbReference type="PROSITE" id="PS50943"/>
    </source>
</evidence>
<gene>
    <name evidence="2" type="ORF">SAMN05216241_11240</name>
</gene>
<keyword evidence="3" id="KW-1185">Reference proteome</keyword>
<dbReference type="InterPro" id="IPR010982">
    <property type="entry name" value="Lambda_DNA-bd_dom_sf"/>
</dbReference>
<reference evidence="2 3" key="1">
    <citation type="submission" date="2016-10" db="EMBL/GenBank/DDBJ databases">
        <authorList>
            <person name="de Groot N.N."/>
        </authorList>
    </citation>
    <scope>NUCLEOTIDE SEQUENCE [LARGE SCALE GENOMIC DNA]</scope>
    <source>
        <strain evidence="2 3">DSM 25584</strain>
    </source>
</reference>
<dbReference type="STRING" id="1082479.SAMN05216241_11240"/>